<sequence length="532" mass="59292">MVVEPVDEDLAVIRRDTNPDNGPLSTDVLDSSLSPSNTPETDRRAGSVAWTALRTSLRLLHVSSSLFPILSSAVGVLISCVDGLEAAAKHQGDYEELATTLSAMVDSLRQCTNSILMSDSMLNIIFSLERQAMEMREKLSQVEDRGFRDASASEEELLRYYRRVQSLFQQLQINASLSTWGIMNTQLTNSRLEGLNPVKPAAYDSSLSTEVSRRGCTEGTRTEVLAGLNDWLDDPTSASIYWMNGMAGTGKTTIAYTFCEQVEKRRQLAASFFCTRNAVDCRNTSRILPTIAYQLARYSIPYQSALCQVLGQNPDIGSKHVLKQFELLLKDPLQQTKASMPGSLVVVIDALDECKDRNGVEFILEVLLRYTGHVPLKFLITGRPEPEIYNKMRLHDQSRAAIHLHDIEKSLVRADVELYLNEELAFMSPSQIEIEQLSLRSGSLFIYAATLVRYIIYGKHIANPRQRLKSVLSLTAEPTKKHAEIDALYTAVLESALQEIQMEDHETEDVKTGPSGSAVLAGTNQRQDYRCA</sequence>
<feature type="domain" description="Nephrocystin 3-like N-terminal" evidence="3">
    <location>
        <begin position="228"/>
        <end position="383"/>
    </location>
</feature>
<evidence type="ECO:0000259" key="3">
    <source>
        <dbReference type="Pfam" id="PF24883"/>
    </source>
</evidence>
<evidence type="ECO:0000256" key="2">
    <source>
        <dbReference type="SAM" id="MobiDB-lite"/>
    </source>
</evidence>
<comment type="caution">
    <text evidence="4">The sequence shown here is derived from an EMBL/GenBank/DDBJ whole genome shotgun (WGS) entry which is preliminary data.</text>
</comment>
<feature type="region of interest" description="Disordered" evidence="2">
    <location>
        <begin position="14"/>
        <end position="44"/>
    </location>
</feature>
<dbReference type="InterPro" id="IPR056884">
    <property type="entry name" value="NPHP3-like_N"/>
</dbReference>
<dbReference type="PANTHER" id="PTHR10039:SF14">
    <property type="entry name" value="NACHT DOMAIN-CONTAINING PROTEIN"/>
    <property type="match status" value="1"/>
</dbReference>
<organism evidence="4 5">
    <name type="scientific">Rhizoctonia solani</name>
    <dbReference type="NCBI Taxonomy" id="456999"/>
    <lineage>
        <taxon>Eukaryota</taxon>
        <taxon>Fungi</taxon>
        <taxon>Dikarya</taxon>
        <taxon>Basidiomycota</taxon>
        <taxon>Agaricomycotina</taxon>
        <taxon>Agaricomycetes</taxon>
        <taxon>Cantharellales</taxon>
        <taxon>Ceratobasidiaceae</taxon>
        <taxon>Rhizoctonia</taxon>
    </lineage>
</organism>
<gene>
    <name evidence="4" type="ORF">RDB_LOCUS22593</name>
</gene>
<reference evidence="4" key="1">
    <citation type="submission" date="2021-01" db="EMBL/GenBank/DDBJ databases">
        <authorList>
            <person name="Kaushik A."/>
        </authorList>
    </citation>
    <scope>NUCLEOTIDE SEQUENCE</scope>
    <source>
        <strain evidence="4">AG6-10EEA</strain>
    </source>
</reference>
<name>A0A8H2XLZ9_9AGAM</name>
<protein>
    <recommendedName>
        <fullName evidence="3">Nephrocystin 3-like N-terminal domain-containing protein</fullName>
    </recommendedName>
</protein>
<evidence type="ECO:0000313" key="4">
    <source>
        <dbReference type="EMBL" id="CAE6429974.1"/>
    </source>
</evidence>
<dbReference type="Proteomes" id="UP000663853">
    <property type="component" value="Unassembled WGS sequence"/>
</dbReference>
<feature type="region of interest" description="Disordered" evidence="2">
    <location>
        <begin position="505"/>
        <end position="532"/>
    </location>
</feature>
<dbReference type="AlphaFoldDB" id="A0A8H2XLZ9"/>
<dbReference type="EMBL" id="CAJMXA010000417">
    <property type="protein sequence ID" value="CAE6429974.1"/>
    <property type="molecule type" value="Genomic_DNA"/>
</dbReference>
<dbReference type="PANTHER" id="PTHR10039">
    <property type="entry name" value="AMELOGENIN"/>
    <property type="match status" value="1"/>
</dbReference>
<keyword evidence="1" id="KW-0677">Repeat</keyword>
<accession>A0A8H2XLZ9</accession>
<dbReference type="SUPFAM" id="SSF52540">
    <property type="entry name" value="P-loop containing nucleoside triphosphate hydrolases"/>
    <property type="match status" value="1"/>
</dbReference>
<dbReference type="InterPro" id="IPR027417">
    <property type="entry name" value="P-loop_NTPase"/>
</dbReference>
<dbReference type="Pfam" id="PF24883">
    <property type="entry name" value="NPHP3_N"/>
    <property type="match status" value="1"/>
</dbReference>
<proteinExistence type="predicted"/>
<dbReference type="Gene3D" id="3.40.50.300">
    <property type="entry name" value="P-loop containing nucleotide triphosphate hydrolases"/>
    <property type="match status" value="1"/>
</dbReference>
<evidence type="ECO:0000256" key="1">
    <source>
        <dbReference type="ARBA" id="ARBA00022737"/>
    </source>
</evidence>
<evidence type="ECO:0000313" key="5">
    <source>
        <dbReference type="Proteomes" id="UP000663853"/>
    </source>
</evidence>
<feature type="compositionally biased region" description="Polar residues" evidence="2">
    <location>
        <begin position="19"/>
        <end position="39"/>
    </location>
</feature>